<reference evidence="11 12" key="1">
    <citation type="submission" date="2019-08" db="EMBL/GenBank/DDBJ databases">
        <authorList>
            <person name="Alioto T."/>
            <person name="Alioto T."/>
            <person name="Gomez Garrido J."/>
        </authorList>
    </citation>
    <scope>NUCLEOTIDE SEQUENCE [LARGE SCALE GENOMIC DNA]</scope>
</reference>
<comment type="subcellular location">
    <subcellularLocation>
        <location evidence="1">Cell membrane</location>
    </subcellularLocation>
</comment>
<dbReference type="SMART" id="SM00409">
    <property type="entry name" value="IG"/>
    <property type="match status" value="3"/>
</dbReference>
<evidence type="ECO:0000256" key="9">
    <source>
        <dbReference type="SAM" id="MobiDB-lite"/>
    </source>
</evidence>
<dbReference type="InterPro" id="IPR007110">
    <property type="entry name" value="Ig-like_dom"/>
</dbReference>
<dbReference type="Gene3D" id="2.60.40.10">
    <property type="entry name" value="Immunoglobulins"/>
    <property type="match status" value="3"/>
</dbReference>
<evidence type="ECO:0000256" key="2">
    <source>
        <dbReference type="ARBA" id="ARBA00022475"/>
    </source>
</evidence>
<dbReference type="FunFam" id="2.60.40.10:FF:000328">
    <property type="entry name" value="CLUMA_CG000981, isoform A"/>
    <property type="match status" value="1"/>
</dbReference>
<evidence type="ECO:0000256" key="3">
    <source>
        <dbReference type="ARBA" id="ARBA00022729"/>
    </source>
</evidence>
<dbReference type="OrthoDB" id="10012075at2759"/>
<dbReference type="InterPro" id="IPR036179">
    <property type="entry name" value="Ig-like_dom_sf"/>
</dbReference>
<dbReference type="Pfam" id="PF13927">
    <property type="entry name" value="Ig_3"/>
    <property type="match status" value="2"/>
</dbReference>
<dbReference type="SMART" id="SM00408">
    <property type="entry name" value="IGc2"/>
    <property type="match status" value="3"/>
</dbReference>
<dbReference type="FunFam" id="2.60.40.10:FF:000376">
    <property type="entry name" value="CLUMA_CG000981, isoform A"/>
    <property type="match status" value="1"/>
</dbReference>
<dbReference type="GO" id="GO:0005886">
    <property type="term" value="C:plasma membrane"/>
    <property type="evidence" value="ECO:0007669"/>
    <property type="project" value="UniProtKB-SubCell"/>
</dbReference>
<organism evidence="11 12">
    <name type="scientific">Cinara cedri</name>
    <dbReference type="NCBI Taxonomy" id="506608"/>
    <lineage>
        <taxon>Eukaryota</taxon>
        <taxon>Metazoa</taxon>
        <taxon>Ecdysozoa</taxon>
        <taxon>Arthropoda</taxon>
        <taxon>Hexapoda</taxon>
        <taxon>Insecta</taxon>
        <taxon>Pterygota</taxon>
        <taxon>Neoptera</taxon>
        <taxon>Paraneoptera</taxon>
        <taxon>Hemiptera</taxon>
        <taxon>Sternorrhyncha</taxon>
        <taxon>Aphidomorpha</taxon>
        <taxon>Aphidoidea</taxon>
        <taxon>Aphididae</taxon>
        <taxon>Lachninae</taxon>
        <taxon>Cinara</taxon>
    </lineage>
</organism>
<dbReference type="PANTHER" id="PTHR12231:SF255">
    <property type="entry name" value="DPR-INTERACTING PROTEIN ALPHA, ISOFORM A"/>
    <property type="match status" value="1"/>
</dbReference>
<dbReference type="AlphaFoldDB" id="A0A5E4MTY7"/>
<dbReference type="PANTHER" id="PTHR12231">
    <property type="entry name" value="CTX-RELATED TYPE I TRANSMEMBRANE PROTEIN"/>
    <property type="match status" value="1"/>
</dbReference>
<protein>
    <submittedName>
        <fullName evidence="11">Immunoglobulin subtype,Immunoglobulin-like domain,Immunoglobulin-like fold,Immunoglobulin subtype</fullName>
    </submittedName>
</protein>
<dbReference type="SUPFAM" id="SSF48726">
    <property type="entry name" value="Immunoglobulin"/>
    <property type="match status" value="3"/>
</dbReference>
<dbReference type="InterPro" id="IPR003599">
    <property type="entry name" value="Ig_sub"/>
</dbReference>
<dbReference type="Pfam" id="PF07679">
    <property type="entry name" value="I-set"/>
    <property type="match status" value="1"/>
</dbReference>
<keyword evidence="6" id="KW-1015">Disulfide bond</keyword>
<gene>
    <name evidence="11" type="ORF">CINCED_3A015075</name>
</gene>
<keyword evidence="5" id="KW-0472">Membrane</keyword>
<name>A0A5E4MTY7_9HEMI</name>
<feature type="region of interest" description="Disordered" evidence="9">
    <location>
        <begin position="339"/>
        <end position="381"/>
    </location>
</feature>
<keyword evidence="4" id="KW-0677">Repeat</keyword>
<evidence type="ECO:0000313" key="11">
    <source>
        <dbReference type="EMBL" id="VVC35762.1"/>
    </source>
</evidence>
<keyword evidence="8" id="KW-0393">Immunoglobulin domain</keyword>
<keyword evidence="2" id="KW-1003">Cell membrane</keyword>
<dbReference type="PROSITE" id="PS50835">
    <property type="entry name" value="IG_LIKE"/>
    <property type="match status" value="3"/>
</dbReference>
<evidence type="ECO:0000256" key="1">
    <source>
        <dbReference type="ARBA" id="ARBA00004236"/>
    </source>
</evidence>
<evidence type="ECO:0000256" key="4">
    <source>
        <dbReference type="ARBA" id="ARBA00022737"/>
    </source>
</evidence>
<dbReference type="EMBL" id="CABPRJ010001428">
    <property type="protein sequence ID" value="VVC35762.1"/>
    <property type="molecule type" value="Genomic_DNA"/>
</dbReference>
<dbReference type="InterPro" id="IPR051170">
    <property type="entry name" value="Neural/epithelial_adhesion"/>
</dbReference>
<sequence>MFSVPTRRNDGYQPKFTEPIGNITVPVGREAMFTCYVHGLGGYRVGWVKADTKAIQAIHDHVITHNARVSVSHADDSTWNLHVKNVQEEDRGQYMCQINTDPMISQMGYLDVVIPPDIIYEDTSGDVMVPEGGNVKLICKAKGYPKPNVLWRREDGREIVIKSTSNTKTKVTTHKGEVLRLTKVSRSEMGAYLCIGTNGVPPSVSKRITVSVHFHPVISSSSQLVGAPKGTEVTLECNVEAFPKSINYWVRESGDMVITSEKYQATSTSKSTFEDQMLLTIKSVEAHDLGSYRCIAKNSLGEVESNIRLYEIRGLDGNRGGNDDEDATNMWDDNRELYTEGHGAAGDAGAGNVAGNDRNHTKHRDASPSSQPPASPSASVRLVPPLYRTLKCL</sequence>
<evidence type="ECO:0000256" key="5">
    <source>
        <dbReference type="ARBA" id="ARBA00023136"/>
    </source>
</evidence>
<evidence type="ECO:0000256" key="6">
    <source>
        <dbReference type="ARBA" id="ARBA00023157"/>
    </source>
</evidence>
<evidence type="ECO:0000313" key="12">
    <source>
        <dbReference type="Proteomes" id="UP000325440"/>
    </source>
</evidence>
<dbReference type="InterPro" id="IPR013783">
    <property type="entry name" value="Ig-like_fold"/>
</dbReference>
<keyword evidence="3" id="KW-0732">Signal</keyword>
<dbReference type="GO" id="GO:0043005">
    <property type="term" value="C:neuron projection"/>
    <property type="evidence" value="ECO:0007669"/>
    <property type="project" value="TreeGrafter"/>
</dbReference>
<evidence type="ECO:0000256" key="7">
    <source>
        <dbReference type="ARBA" id="ARBA00023180"/>
    </source>
</evidence>
<dbReference type="Proteomes" id="UP000325440">
    <property type="component" value="Unassembled WGS sequence"/>
</dbReference>
<feature type="domain" description="Ig-like" evidence="10">
    <location>
        <begin position="116"/>
        <end position="211"/>
    </location>
</feature>
<evidence type="ECO:0000256" key="8">
    <source>
        <dbReference type="ARBA" id="ARBA00023319"/>
    </source>
</evidence>
<evidence type="ECO:0000259" key="10">
    <source>
        <dbReference type="PROSITE" id="PS50835"/>
    </source>
</evidence>
<feature type="domain" description="Ig-like" evidence="10">
    <location>
        <begin position="14"/>
        <end position="99"/>
    </location>
</feature>
<keyword evidence="12" id="KW-1185">Reference proteome</keyword>
<dbReference type="InterPro" id="IPR013098">
    <property type="entry name" value="Ig_I-set"/>
</dbReference>
<keyword evidence="7" id="KW-0325">Glycoprotein</keyword>
<dbReference type="InterPro" id="IPR003598">
    <property type="entry name" value="Ig_sub2"/>
</dbReference>
<feature type="domain" description="Ig-like" evidence="10">
    <location>
        <begin position="216"/>
        <end position="310"/>
    </location>
</feature>
<accession>A0A5E4MTY7</accession>
<proteinExistence type="predicted"/>